<accession>A0AAV7VRK6</accession>
<reference evidence="1" key="1">
    <citation type="journal article" date="2022" name="bioRxiv">
        <title>Sequencing and chromosome-scale assembly of the giantPleurodeles waltlgenome.</title>
        <authorList>
            <person name="Brown T."/>
            <person name="Elewa A."/>
            <person name="Iarovenko S."/>
            <person name="Subramanian E."/>
            <person name="Araus A.J."/>
            <person name="Petzold A."/>
            <person name="Susuki M."/>
            <person name="Suzuki K.-i.T."/>
            <person name="Hayashi T."/>
            <person name="Toyoda A."/>
            <person name="Oliveira C."/>
            <person name="Osipova E."/>
            <person name="Leigh N.D."/>
            <person name="Simon A."/>
            <person name="Yun M.H."/>
        </authorList>
    </citation>
    <scope>NUCLEOTIDE SEQUENCE</scope>
    <source>
        <strain evidence="1">20211129_DDA</strain>
        <tissue evidence="1">Liver</tissue>
    </source>
</reference>
<proteinExistence type="predicted"/>
<protein>
    <submittedName>
        <fullName evidence="1">Uncharacterized protein</fullName>
    </submittedName>
</protein>
<dbReference type="Proteomes" id="UP001066276">
    <property type="component" value="Chromosome 2_1"/>
</dbReference>
<dbReference type="EMBL" id="JANPWB010000003">
    <property type="protein sequence ID" value="KAJ1203335.1"/>
    <property type="molecule type" value="Genomic_DNA"/>
</dbReference>
<name>A0AAV7VRK6_PLEWA</name>
<organism evidence="1 2">
    <name type="scientific">Pleurodeles waltl</name>
    <name type="common">Iberian ribbed newt</name>
    <dbReference type="NCBI Taxonomy" id="8319"/>
    <lineage>
        <taxon>Eukaryota</taxon>
        <taxon>Metazoa</taxon>
        <taxon>Chordata</taxon>
        <taxon>Craniata</taxon>
        <taxon>Vertebrata</taxon>
        <taxon>Euteleostomi</taxon>
        <taxon>Amphibia</taxon>
        <taxon>Batrachia</taxon>
        <taxon>Caudata</taxon>
        <taxon>Salamandroidea</taxon>
        <taxon>Salamandridae</taxon>
        <taxon>Pleurodelinae</taxon>
        <taxon>Pleurodeles</taxon>
    </lineage>
</organism>
<comment type="caution">
    <text evidence="1">The sequence shown here is derived from an EMBL/GenBank/DDBJ whole genome shotgun (WGS) entry which is preliminary data.</text>
</comment>
<evidence type="ECO:0000313" key="1">
    <source>
        <dbReference type="EMBL" id="KAJ1203335.1"/>
    </source>
</evidence>
<evidence type="ECO:0000313" key="2">
    <source>
        <dbReference type="Proteomes" id="UP001066276"/>
    </source>
</evidence>
<keyword evidence="2" id="KW-1185">Reference proteome</keyword>
<sequence length="69" mass="7702">MNHFCHTPTSTGLPQEDGTITVRKQMSIKCNPGMRCNRTTDLSNKCSLRKQDDPPPGIAFSQGFLNKCF</sequence>
<dbReference type="AlphaFoldDB" id="A0AAV7VRK6"/>
<gene>
    <name evidence="1" type="ORF">NDU88_007122</name>
</gene>